<dbReference type="InterPro" id="IPR009061">
    <property type="entry name" value="DNA-bd_dom_put_sf"/>
</dbReference>
<dbReference type="InterPro" id="IPR047057">
    <property type="entry name" value="MerR_fam"/>
</dbReference>
<evidence type="ECO:0000259" key="6">
    <source>
        <dbReference type="PROSITE" id="PS50937"/>
    </source>
</evidence>
<dbReference type="SUPFAM" id="SSF46955">
    <property type="entry name" value="Putative DNA-binding domain"/>
    <property type="match status" value="1"/>
</dbReference>
<gene>
    <name evidence="7" type="ORF">SAMN04488095_2015</name>
</gene>
<dbReference type="GO" id="GO:0005737">
    <property type="term" value="C:cytoplasm"/>
    <property type="evidence" value="ECO:0007669"/>
    <property type="project" value="UniProtKB-SubCell"/>
</dbReference>
<evidence type="ECO:0000256" key="4">
    <source>
        <dbReference type="ARBA" id="ARBA00023125"/>
    </source>
</evidence>
<evidence type="ECO:0000256" key="2">
    <source>
        <dbReference type="ARBA" id="ARBA00022490"/>
    </source>
</evidence>
<evidence type="ECO:0000256" key="1">
    <source>
        <dbReference type="ARBA" id="ARBA00004496"/>
    </source>
</evidence>
<dbReference type="GO" id="GO:0005507">
    <property type="term" value="F:copper ion binding"/>
    <property type="evidence" value="ECO:0007669"/>
    <property type="project" value="InterPro"/>
</dbReference>
<protein>
    <submittedName>
        <fullName evidence="7">Cu(I)-responsive transcriptional regulator</fullName>
    </submittedName>
</protein>
<evidence type="ECO:0000256" key="3">
    <source>
        <dbReference type="ARBA" id="ARBA00023015"/>
    </source>
</evidence>
<evidence type="ECO:0000313" key="7">
    <source>
        <dbReference type="EMBL" id="SFJ02671.1"/>
    </source>
</evidence>
<keyword evidence="8" id="KW-1185">Reference proteome</keyword>
<dbReference type="Pfam" id="PF09278">
    <property type="entry name" value="MerR-DNA-bind"/>
    <property type="match status" value="1"/>
</dbReference>
<keyword evidence="3" id="KW-0805">Transcription regulation</keyword>
<feature type="domain" description="HTH merR-type" evidence="6">
    <location>
        <begin position="1"/>
        <end position="69"/>
    </location>
</feature>
<proteinExistence type="predicted"/>
<name>A0A1I3N0C7_9RHOB</name>
<evidence type="ECO:0000313" key="8">
    <source>
        <dbReference type="Proteomes" id="UP000199110"/>
    </source>
</evidence>
<dbReference type="InterPro" id="IPR015358">
    <property type="entry name" value="Tscrpt_reg_MerR_DNA-bd"/>
</dbReference>
<keyword evidence="4" id="KW-0238">DNA-binding</keyword>
<dbReference type="Proteomes" id="UP000199110">
    <property type="component" value="Unassembled WGS sequence"/>
</dbReference>
<evidence type="ECO:0000256" key="5">
    <source>
        <dbReference type="ARBA" id="ARBA00023163"/>
    </source>
</evidence>
<dbReference type="InterPro" id="IPR000551">
    <property type="entry name" value="MerR-type_HTH_dom"/>
</dbReference>
<keyword evidence="2" id="KW-0963">Cytoplasm</keyword>
<organism evidence="7 8">
    <name type="scientific">Jannaschia pohangensis</name>
    <dbReference type="NCBI Taxonomy" id="390807"/>
    <lineage>
        <taxon>Bacteria</taxon>
        <taxon>Pseudomonadati</taxon>
        <taxon>Pseudomonadota</taxon>
        <taxon>Alphaproteobacteria</taxon>
        <taxon>Rhodobacterales</taxon>
        <taxon>Roseobacteraceae</taxon>
        <taxon>Jannaschia</taxon>
    </lineage>
</organism>
<dbReference type="AlphaFoldDB" id="A0A1I3N0C7"/>
<dbReference type="SMART" id="SM00422">
    <property type="entry name" value="HTH_MERR"/>
    <property type="match status" value="1"/>
</dbReference>
<dbReference type="PANTHER" id="PTHR30204">
    <property type="entry name" value="REDOX-CYCLING DRUG-SENSING TRANSCRIPTIONAL ACTIVATOR SOXR"/>
    <property type="match status" value="1"/>
</dbReference>
<dbReference type="GO" id="GO:0003677">
    <property type="term" value="F:DNA binding"/>
    <property type="evidence" value="ECO:0007669"/>
    <property type="project" value="UniProtKB-KW"/>
</dbReference>
<dbReference type="NCBIfam" id="TIGR02044">
    <property type="entry name" value="CueR"/>
    <property type="match status" value="1"/>
</dbReference>
<dbReference type="InterPro" id="IPR011789">
    <property type="entry name" value="CueR"/>
</dbReference>
<accession>A0A1I3N0C7</accession>
<comment type="subcellular location">
    <subcellularLocation>
        <location evidence="1">Cytoplasm</location>
    </subcellularLocation>
</comment>
<dbReference type="PANTHER" id="PTHR30204:SF94">
    <property type="entry name" value="HEAVY METAL-DEPENDENT TRANSCRIPTIONAL REGULATOR HI_0293-RELATED"/>
    <property type="match status" value="1"/>
</dbReference>
<sequence>MNISEAAKAAGLPVKTVRYYADIGLVSPTSRSDAGYRTYDATALRKLVFVRRARAFGFGIDACRELLDLYQDHGRSSAEVKQIASRRLDEITLKQRELQALHDTLSHLVQSCRGDDRPDCPIIDYLG</sequence>
<dbReference type="Gene3D" id="1.10.1660.10">
    <property type="match status" value="1"/>
</dbReference>
<dbReference type="STRING" id="390807.SAMN04488095_2015"/>
<keyword evidence="5" id="KW-0804">Transcription</keyword>
<dbReference type="PROSITE" id="PS50937">
    <property type="entry name" value="HTH_MERR_2"/>
    <property type="match status" value="1"/>
</dbReference>
<dbReference type="Pfam" id="PF00376">
    <property type="entry name" value="MerR"/>
    <property type="match status" value="1"/>
</dbReference>
<dbReference type="RefSeq" id="WP_092779797.1">
    <property type="nucleotide sequence ID" value="NZ_FORA01000002.1"/>
</dbReference>
<dbReference type="GO" id="GO:0003700">
    <property type="term" value="F:DNA-binding transcription factor activity"/>
    <property type="evidence" value="ECO:0007669"/>
    <property type="project" value="InterPro"/>
</dbReference>
<dbReference type="PRINTS" id="PR00040">
    <property type="entry name" value="HTHMERR"/>
</dbReference>
<dbReference type="OrthoDB" id="9802944at2"/>
<reference evidence="7 8" key="1">
    <citation type="submission" date="2016-10" db="EMBL/GenBank/DDBJ databases">
        <authorList>
            <person name="de Groot N.N."/>
        </authorList>
    </citation>
    <scope>NUCLEOTIDE SEQUENCE [LARGE SCALE GENOMIC DNA]</scope>
    <source>
        <strain evidence="7 8">DSM 19073</strain>
    </source>
</reference>
<dbReference type="GO" id="GO:0045893">
    <property type="term" value="P:positive regulation of DNA-templated transcription"/>
    <property type="evidence" value="ECO:0007669"/>
    <property type="project" value="InterPro"/>
</dbReference>
<dbReference type="EMBL" id="FORA01000002">
    <property type="protein sequence ID" value="SFJ02671.1"/>
    <property type="molecule type" value="Genomic_DNA"/>
</dbReference>